<feature type="region of interest" description="Disordered" evidence="1">
    <location>
        <begin position="1"/>
        <end position="76"/>
    </location>
</feature>
<accession>A0AB72Z448</accession>
<dbReference type="Proteomes" id="UP000003457">
    <property type="component" value="Unassembled WGS sequence"/>
</dbReference>
<dbReference type="AlphaFoldDB" id="A0AB72Z448"/>
<protein>
    <submittedName>
        <fullName evidence="3">Uncharacterized protein</fullName>
    </submittedName>
</protein>
<reference evidence="3 4" key="1">
    <citation type="submission" date="2010-10" db="EMBL/GenBank/DDBJ databases">
        <authorList>
            <person name="Durkin A.S."/>
            <person name="Madupu R."/>
            <person name="Torralba M."/>
            <person name="Gillis M."/>
            <person name="Methe B."/>
            <person name="Sutton G."/>
            <person name="Nelson K.E."/>
        </authorList>
    </citation>
    <scope>NUCLEOTIDE SEQUENCE [LARGE SCALE GENOMIC DNA]</scope>
    <source>
        <strain evidence="3 4">JCVIHMP022</strain>
    </source>
</reference>
<organism evidence="3 4">
    <name type="scientific">Bifidobacterium dentium JCVIHMP022</name>
    <dbReference type="NCBI Taxonomy" id="553191"/>
    <lineage>
        <taxon>Bacteria</taxon>
        <taxon>Bacillati</taxon>
        <taxon>Actinomycetota</taxon>
        <taxon>Actinomycetes</taxon>
        <taxon>Bifidobacteriales</taxon>
        <taxon>Bifidobacteriaceae</taxon>
        <taxon>Bifidobacterium</taxon>
    </lineage>
</organism>
<evidence type="ECO:0000256" key="2">
    <source>
        <dbReference type="SAM" id="Phobius"/>
    </source>
</evidence>
<keyword evidence="2" id="KW-1133">Transmembrane helix</keyword>
<sequence length="222" mass="24369">MTGNPAAPRTEAAGTAPVPYDRGIDPAPYGIPRPASAGRRGRIRLPLPDLPHGRKPDVSGPSRIPWPGTGGPGPRVQRNGTQACRRPMVFFFAGRPGPWIISASRNPSNPPRTVPRARGVAFDGTLSRPITLRLTNRPKRKNQGRNRIPVKRKEQEMFGFLNLLTPDDRAELVGNILLLIVIAISTTVVNAGRIRRRITRTWRILRKGTSATRTIIGRAGIR</sequence>
<evidence type="ECO:0000256" key="1">
    <source>
        <dbReference type="SAM" id="MobiDB-lite"/>
    </source>
</evidence>
<feature type="transmembrane region" description="Helical" evidence="2">
    <location>
        <begin position="172"/>
        <end position="192"/>
    </location>
</feature>
<evidence type="ECO:0000313" key="4">
    <source>
        <dbReference type="Proteomes" id="UP000003457"/>
    </source>
</evidence>
<keyword evidence="2" id="KW-0812">Transmembrane</keyword>
<keyword evidence="2" id="KW-0472">Membrane</keyword>
<name>A0AB72Z448_9BIFI</name>
<proteinExistence type="predicted"/>
<evidence type="ECO:0000313" key="3">
    <source>
        <dbReference type="EMBL" id="EFO78403.1"/>
    </source>
</evidence>
<dbReference type="EMBL" id="AEHJ01000007">
    <property type="protein sequence ID" value="EFO78403.1"/>
    <property type="molecule type" value="Genomic_DNA"/>
</dbReference>
<gene>
    <name evidence="3" type="ORF">HMPREF9003_0353</name>
</gene>
<comment type="caution">
    <text evidence="3">The sequence shown here is derived from an EMBL/GenBank/DDBJ whole genome shotgun (WGS) entry which is preliminary data.</text>
</comment>